<keyword evidence="1" id="KW-1133">Transmembrane helix</keyword>
<protein>
    <recommendedName>
        <fullName evidence="4">DUF3139 domain-containing protein</fullName>
    </recommendedName>
</protein>
<evidence type="ECO:0000313" key="2">
    <source>
        <dbReference type="EMBL" id="MDI3235155.1"/>
    </source>
</evidence>
<name>A0ABT6R2I5_9BACL</name>
<organism evidence="2 3">
    <name type="scientific">Exiguobacterium antarcticum</name>
    <dbReference type="NCBI Taxonomy" id="132920"/>
    <lineage>
        <taxon>Bacteria</taxon>
        <taxon>Bacillati</taxon>
        <taxon>Bacillota</taxon>
        <taxon>Bacilli</taxon>
        <taxon>Bacillales</taxon>
        <taxon>Bacillales Family XII. Incertae Sedis</taxon>
        <taxon>Exiguobacterium</taxon>
    </lineage>
</organism>
<evidence type="ECO:0000256" key="1">
    <source>
        <dbReference type="SAM" id="Phobius"/>
    </source>
</evidence>
<dbReference type="PROSITE" id="PS51257">
    <property type="entry name" value="PROKAR_LIPOPROTEIN"/>
    <property type="match status" value="1"/>
</dbReference>
<dbReference type="EMBL" id="JASBQV010000012">
    <property type="protein sequence ID" value="MDI3235155.1"/>
    <property type="molecule type" value="Genomic_DNA"/>
</dbReference>
<keyword evidence="3" id="KW-1185">Reference proteome</keyword>
<accession>A0ABT6R2I5</accession>
<dbReference type="RefSeq" id="WP_014970257.1">
    <property type="nucleotide sequence ID" value="NZ_JASBQV010000012.1"/>
</dbReference>
<comment type="caution">
    <text evidence="2">The sequence shown here is derived from an EMBL/GenBank/DDBJ whole genome shotgun (WGS) entry which is preliminary data.</text>
</comment>
<reference evidence="2 3" key="1">
    <citation type="submission" date="2023-04" db="EMBL/GenBank/DDBJ databases">
        <title>Antarctic isolates genomes.</title>
        <authorList>
            <person name="Dimov S.G."/>
        </authorList>
    </citation>
    <scope>NUCLEOTIDE SEQUENCE [LARGE SCALE GENOMIC DNA]</scope>
    <source>
        <strain evidence="2 3">AL19</strain>
    </source>
</reference>
<keyword evidence="1" id="KW-0472">Membrane</keyword>
<dbReference type="Proteomes" id="UP001243286">
    <property type="component" value="Unassembled WGS sequence"/>
</dbReference>
<gene>
    <name evidence="2" type="ORF">QK289_09070</name>
</gene>
<proteinExistence type="predicted"/>
<feature type="transmembrane region" description="Helical" evidence="1">
    <location>
        <begin position="12"/>
        <end position="33"/>
    </location>
</feature>
<evidence type="ECO:0000313" key="3">
    <source>
        <dbReference type="Proteomes" id="UP001243286"/>
    </source>
</evidence>
<keyword evidence="1" id="KW-0812">Transmembrane</keyword>
<sequence>MTNFWKVNGKWRIGRFIFLAILLVLISCFLYTLHQKILRQLYLEERLEQRYGLEKDEYQIFGQFTKFGYGYSVFLKDEPRTSYSFSVRDKDGNYFAVYLGHNFLDPSEEFIDFREPKHPEFEQFKDEP</sequence>
<evidence type="ECO:0008006" key="4">
    <source>
        <dbReference type="Google" id="ProtNLM"/>
    </source>
</evidence>